<feature type="domain" description="STAS" evidence="1">
    <location>
        <begin position="23"/>
        <end position="108"/>
    </location>
</feature>
<evidence type="ECO:0000259" key="1">
    <source>
        <dbReference type="PROSITE" id="PS50801"/>
    </source>
</evidence>
<comment type="caution">
    <text evidence="2">The sequence shown here is derived from an EMBL/GenBank/DDBJ whole genome shotgun (WGS) entry which is preliminary data.</text>
</comment>
<dbReference type="Pfam" id="PF13466">
    <property type="entry name" value="STAS_2"/>
    <property type="match status" value="1"/>
</dbReference>
<evidence type="ECO:0000313" key="3">
    <source>
        <dbReference type="Proteomes" id="UP001500956"/>
    </source>
</evidence>
<dbReference type="InterPro" id="IPR058548">
    <property type="entry name" value="MlaB-like_STAS"/>
</dbReference>
<dbReference type="InterPro" id="IPR036513">
    <property type="entry name" value="STAS_dom_sf"/>
</dbReference>
<keyword evidence="3" id="KW-1185">Reference proteome</keyword>
<dbReference type="EMBL" id="BAABID010000009">
    <property type="protein sequence ID" value="GAA4730767.1"/>
    <property type="molecule type" value="Genomic_DNA"/>
</dbReference>
<name>A0ABP8YJR3_9MICO</name>
<gene>
    <name evidence="2" type="ORF">GCM10023216_23310</name>
</gene>
<evidence type="ECO:0000313" key="2">
    <source>
        <dbReference type="EMBL" id="GAA4730767.1"/>
    </source>
</evidence>
<dbReference type="InterPro" id="IPR002645">
    <property type="entry name" value="STAS_dom"/>
</dbReference>
<sequence>MNAGSPSGGVKVARDGALWVMWGEVDFSVTHQVRDELAATLDGRPKTIDLSEVTFMDSSGLHLILMKVTPETRPRLVGTPEAVLELLEISGARELVELVDDQPPEETS</sequence>
<dbReference type="Gene3D" id="3.30.750.24">
    <property type="entry name" value="STAS domain"/>
    <property type="match status" value="1"/>
</dbReference>
<dbReference type="SUPFAM" id="SSF52091">
    <property type="entry name" value="SpoIIaa-like"/>
    <property type="match status" value="1"/>
</dbReference>
<dbReference type="Proteomes" id="UP001500956">
    <property type="component" value="Unassembled WGS sequence"/>
</dbReference>
<reference evidence="3" key="1">
    <citation type="journal article" date="2019" name="Int. J. Syst. Evol. Microbiol.">
        <title>The Global Catalogue of Microorganisms (GCM) 10K type strain sequencing project: providing services to taxonomists for standard genome sequencing and annotation.</title>
        <authorList>
            <consortium name="The Broad Institute Genomics Platform"/>
            <consortium name="The Broad Institute Genome Sequencing Center for Infectious Disease"/>
            <person name="Wu L."/>
            <person name="Ma J."/>
        </authorList>
    </citation>
    <scope>NUCLEOTIDE SEQUENCE [LARGE SCALE GENOMIC DNA]</scope>
    <source>
        <strain evidence="3">JCM 18063</strain>
    </source>
</reference>
<dbReference type="PROSITE" id="PS50801">
    <property type="entry name" value="STAS"/>
    <property type="match status" value="1"/>
</dbReference>
<dbReference type="RefSeq" id="WP_172150666.1">
    <property type="nucleotide sequence ID" value="NZ_BAABID010000009.1"/>
</dbReference>
<organism evidence="2 3">
    <name type="scientific">Isoptericola chiayiensis</name>
    <dbReference type="NCBI Taxonomy" id="579446"/>
    <lineage>
        <taxon>Bacteria</taxon>
        <taxon>Bacillati</taxon>
        <taxon>Actinomycetota</taxon>
        <taxon>Actinomycetes</taxon>
        <taxon>Micrococcales</taxon>
        <taxon>Promicromonosporaceae</taxon>
        <taxon>Isoptericola</taxon>
    </lineage>
</organism>
<protein>
    <recommendedName>
        <fullName evidence="1">STAS domain-containing protein</fullName>
    </recommendedName>
</protein>
<proteinExistence type="predicted"/>
<dbReference type="CDD" id="cd07043">
    <property type="entry name" value="STAS_anti-anti-sigma_factors"/>
    <property type="match status" value="1"/>
</dbReference>
<accession>A0ABP8YJR3</accession>